<feature type="chain" id="PRO_5014795181" description="DUF1311 domain-containing protein" evidence="1">
    <location>
        <begin position="20"/>
        <end position="186"/>
    </location>
</feature>
<accession>A0A2N6D0A8</accession>
<proteinExistence type="predicted"/>
<sequence length="186" mass="21441">MYRAITLFCCLLPAGQLQARGAPPPFQACTDFHCDIRKPVTLRDHQWREIRTLFSAARTAAEERQQIQAAIAKMEQQVGEQTGSWRDLAENDGEGSEVGQLDCIAESKNTTIYLQLIAKDNLLKWHQVKERRRRNPWLFDIHWTASIMDIQTKQQYAVDSWFFANGQPPVVQPIEAWLAGQDFRLK</sequence>
<dbReference type="Proteomes" id="UP000235015">
    <property type="component" value="Unassembled WGS sequence"/>
</dbReference>
<keyword evidence="1" id="KW-0732">Signal</keyword>
<evidence type="ECO:0000313" key="3">
    <source>
        <dbReference type="Proteomes" id="UP000235015"/>
    </source>
</evidence>
<dbReference type="AlphaFoldDB" id="A0A2N6D0A8"/>
<evidence type="ECO:0000256" key="1">
    <source>
        <dbReference type="SAM" id="SignalP"/>
    </source>
</evidence>
<evidence type="ECO:0000313" key="2">
    <source>
        <dbReference type="EMBL" id="PLX63101.1"/>
    </source>
</evidence>
<reference evidence="2 3" key="1">
    <citation type="submission" date="2017-11" db="EMBL/GenBank/DDBJ databases">
        <title>Genome-resolved metagenomics identifies genetic mobility, metabolic interactions, and unexpected diversity in perchlorate-reducing communities.</title>
        <authorList>
            <person name="Barnum T.P."/>
            <person name="Figueroa I.A."/>
            <person name="Carlstrom C.I."/>
            <person name="Lucas L.N."/>
            <person name="Engelbrektson A.L."/>
            <person name="Coates J.D."/>
        </authorList>
    </citation>
    <scope>NUCLEOTIDE SEQUENCE [LARGE SCALE GENOMIC DNA]</scope>
    <source>
        <strain evidence="2">BM301</strain>
    </source>
</reference>
<organism evidence="2 3">
    <name type="scientific">Sedimenticola selenatireducens</name>
    <dbReference type="NCBI Taxonomy" id="191960"/>
    <lineage>
        <taxon>Bacteria</taxon>
        <taxon>Pseudomonadati</taxon>
        <taxon>Pseudomonadota</taxon>
        <taxon>Gammaproteobacteria</taxon>
        <taxon>Chromatiales</taxon>
        <taxon>Sedimenticolaceae</taxon>
        <taxon>Sedimenticola</taxon>
    </lineage>
</organism>
<gene>
    <name evidence="2" type="ORF">C0630_02780</name>
</gene>
<name>A0A2N6D0A8_9GAMM</name>
<feature type="signal peptide" evidence="1">
    <location>
        <begin position="1"/>
        <end position="19"/>
    </location>
</feature>
<evidence type="ECO:0008006" key="4">
    <source>
        <dbReference type="Google" id="ProtNLM"/>
    </source>
</evidence>
<dbReference type="EMBL" id="PKUN01000002">
    <property type="protein sequence ID" value="PLX63101.1"/>
    <property type="molecule type" value="Genomic_DNA"/>
</dbReference>
<dbReference type="STRING" id="1111735.GCA_000428045_02764"/>
<protein>
    <recommendedName>
        <fullName evidence="4">DUF1311 domain-containing protein</fullName>
    </recommendedName>
</protein>
<comment type="caution">
    <text evidence="2">The sequence shown here is derived from an EMBL/GenBank/DDBJ whole genome shotgun (WGS) entry which is preliminary data.</text>
</comment>